<dbReference type="EMBL" id="SMLG01000016">
    <property type="protein sequence ID" value="TDE41796.1"/>
    <property type="molecule type" value="Genomic_DNA"/>
</dbReference>
<evidence type="ECO:0000313" key="2">
    <source>
        <dbReference type="EMBL" id="TDE41796.1"/>
    </source>
</evidence>
<comment type="caution">
    <text evidence="2">The sequence shown here is derived from an EMBL/GenBank/DDBJ whole genome shotgun (WGS) entry which is preliminary data.</text>
</comment>
<keyword evidence="3" id="KW-1185">Reference proteome</keyword>
<feature type="transmembrane region" description="Helical" evidence="1">
    <location>
        <begin position="114"/>
        <end position="132"/>
    </location>
</feature>
<proteinExistence type="predicted"/>
<dbReference type="Proteomes" id="UP000294814">
    <property type="component" value="Unassembled WGS sequence"/>
</dbReference>
<keyword evidence="1" id="KW-0812">Transmembrane</keyword>
<evidence type="ECO:0000313" key="3">
    <source>
        <dbReference type="Proteomes" id="UP000294814"/>
    </source>
</evidence>
<feature type="transmembrane region" description="Helical" evidence="1">
    <location>
        <begin position="89"/>
        <end position="108"/>
    </location>
</feature>
<keyword evidence="1" id="KW-1133">Transmembrane helix</keyword>
<dbReference type="OrthoDB" id="9815205at2"/>
<keyword evidence="1" id="KW-0472">Membrane</keyword>
<feature type="transmembrane region" description="Helical" evidence="1">
    <location>
        <begin position="50"/>
        <end position="68"/>
    </location>
</feature>
<accession>A0A4R5F318</accession>
<evidence type="ECO:0000256" key="1">
    <source>
        <dbReference type="SAM" id="Phobius"/>
    </source>
</evidence>
<feature type="transmembrane region" description="Helical" evidence="1">
    <location>
        <begin position="139"/>
        <end position="169"/>
    </location>
</feature>
<dbReference type="AlphaFoldDB" id="A0A4R5F318"/>
<gene>
    <name evidence="2" type="ORF">E0I26_15490</name>
</gene>
<name>A0A4R5F318_9FLAO</name>
<protein>
    <submittedName>
        <fullName evidence="2">Uncharacterized protein</fullName>
    </submittedName>
</protein>
<dbReference type="RefSeq" id="WP_131917352.1">
    <property type="nucleotide sequence ID" value="NZ_SMLG01000016.1"/>
</dbReference>
<sequence length="195" mass="21920">MSEKMFFKTRLYFTGIVTIAIWSLLTWNHYHGGVPSHHILAREDLPEISNWWGGLLIPLLTWFLLYRIQKRLINNNDEKSQAATFPINILYGFVGALFFGMLLSAFFTFGYSEIPGYMLIGVFILALFFPIYRAECILGFVIGMTVTFGAVLPTGVGSIIALIGVVLYLGVRPTVSYVTSALVNIVSSNQHKKDR</sequence>
<organism evidence="2 3">
    <name type="scientific">Flavobacterium rhamnosiphilum</name>
    <dbReference type="NCBI Taxonomy" id="2541724"/>
    <lineage>
        <taxon>Bacteria</taxon>
        <taxon>Pseudomonadati</taxon>
        <taxon>Bacteroidota</taxon>
        <taxon>Flavobacteriia</taxon>
        <taxon>Flavobacteriales</taxon>
        <taxon>Flavobacteriaceae</taxon>
        <taxon>Flavobacterium</taxon>
    </lineage>
</organism>
<feature type="transmembrane region" description="Helical" evidence="1">
    <location>
        <begin position="12"/>
        <end position="30"/>
    </location>
</feature>
<reference evidence="2 3" key="1">
    <citation type="submission" date="2019-03" db="EMBL/GenBank/DDBJ databases">
        <title>Novel species of Flavobacterium.</title>
        <authorList>
            <person name="Liu Q."/>
            <person name="Xin Y.-H."/>
        </authorList>
    </citation>
    <scope>NUCLEOTIDE SEQUENCE [LARGE SCALE GENOMIC DNA]</scope>
    <source>
        <strain evidence="2 3">LB3P52</strain>
    </source>
</reference>